<keyword evidence="5 13" id="KW-0317">Glutathione biosynthesis</keyword>
<name>A0A0R1W4S2_9LACO</name>
<dbReference type="eggNOG" id="COG2918">
    <property type="taxonomic scope" value="Bacteria"/>
</dbReference>
<keyword evidence="11 13" id="KW-0511">Multifunctional enzyme</keyword>
<dbReference type="GO" id="GO:0005524">
    <property type="term" value="F:ATP binding"/>
    <property type="evidence" value="ECO:0007669"/>
    <property type="project" value="UniProtKB-UniRule"/>
</dbReference>
<keyword evidence="10" id="KW-0464">Manganese</keyword>
<dbReference type="InterPro" id="IPR014746">
    <property type="entry name" value="Gln_synth/guanido_kin_cat_dom"/>
</dbReference>
<dbReference type="InterPro" id="IPR006335">
    <property type="entry name" value="Glut_biosynth"/>
</dbReference>
<dbReference type="PATRIC" id="fig|1423807.3.peg.2013"/>
<organism evidence="15 16">
    <name type="scientific">Paucilactobacillus suebicus DSM 5007 = KCTC 3549</name>
    <dbReference type="NCBI Taxonomy" id="1423807"/>
    <lineage>
        <taxon>Bacteria</taxon>
        <taxon>Bacillati</taxon>
        <taxon>Bacillota</taxon>
        <taxon>Bacilli</taxon>
        <taxon>Lactobacillales</taxon>
        <taxon>Lactobacillaceae</taxon>
        <taxon>Paucilactobacillus</taxon>
    </lineage>
</organism>
<dbReference type="GO" id="GO:0005829">
    <property type="term" value="C:cytosol"/>
    <property type="evidence" value="ECO:0007669"/>
    <property type="project" value="TreeGrafter"/>
</dbReference>
<dbReference type="InterPro" id="IPR011761">
    <property type="entry name" value="ATP-grasp"/>
</dbReference>
<evidence type="ECO:0000256" key="8">
    <source>
        <dbReference type="ARBA" id="ARBA00022840"/>
    </source>
</evidence>
<keyword evidence="4 13" id="KW-0436">Ligase</keyword>
<dbReference type="InterPro" id="IPR040657">
    <property type="entry name" value="GshAB_ATP-grasp"/>
</dbReference>
<evidence type="ECO:0000256" key="10">
    <source>
        <dbReference type="ARBA" id="ARBA00023211"/>
    </source>
</evidence>
<dbReference type="Gene3D" id="3.30.470.20">
    <property type="entry name" value="ATP-grasp fold, B domain"/>
    <property type="match status" value="2"/>
</dbReference>
<comment type="similarity">
    <text evidence="13">In the N-terminal section; belongs to the glutamate--cysteine ligase type 1 family. Type 2 subfamily.</text>
</comment>
<dbReference type="EC" id="6.3.2.2" evidence="13"/>
<evidence type="ECO:0000256" key="4">
    <source>
        <dbReference type="ARBA" id="ARBA00022598"/>
    </source>
</evidence>
<accession>A0A0R1W4S2</accession>
<evidence type="ECO:0000256" key="6">
    <source>
        <dbReference type="ARBA" id="ARBA00022723"/>
    </source>
</evidence>
<sequence>MITKMILSNGQYGEKMNFKELIKHSNQATIVFNSRIGVERESQRISQDGRLAQTDHPKSLGSRLYHPYVQTDFAESQMEMITPVCGSIDELFDWLAAIHKVVLQSLPDDELLWPLSMPPALPQLDGDIPLAKLDKFEDVLYRRYLSQVYGRKKQMVSGIHFNYELPDSLMQSVFNQQNEFSDFNLFKTNIYMKISRNYMHYRFMITYLFGASPYAFANYFSQSDQVPREPIRSIRNSRLGYVNKEDISVSFQSLDNYLSDLHKLVHEGKLIEEKEFYSAVRLRAGNQVSDLDDHGIDYLELRNIDVNPFDEYGVNKREIKFLELFMLFMLWTDETPDYNLEMREGNVFNETVAKENPNEQTKLFVQAMHLITDIRTMTNELNIDGATDVVDWAESLIKNPALTLASKMVDTSATDKLQFAIRTAQSNKVDTLSVPYQLNGFENMELSTQQLIFDAIQKGVTVSIIDKNDQLIGLEFNGNKRYVKNGNMTDLDSYVVPLIMKNKLATKKILSNAGFNVPAGVELMNLSDAKSYASQISSAIVVKPKSMNYRLGVSVFHHQPTKDEFLAAVSRALKAGDSVLVEELIEGTEFRFFVINHEVKAVLKRMPANVTGDGSHTIAELVQRKNASLMRGVVDRAPLTKINMGTLERKILASQNLSWSSILNVGQTVYLRENSNISTGGDSIDCTDEMADYYKQYALNAVETLGAVVCGIDLVIPDINDTQRATIIEANFNPAMHMHMYPYQGKSHRLTLDVLKMLFPTLKV</sequence>
<evidence type="ECO:0000313" key="15">
    <source>
        <dbReference type="EMBL" id="KRM12782.1"/>
    </source>
</evidence>
<keyword evidence="16" id="KW-1185">Reference proteome</keyword>
<feature type="region of interest" description="Glutamate--cysteine ligase" evidence="13">
    <location>
        <begin position="1"/>
        <end position="353"/>
    </location>
</feature>
<dbReference type="GO" id="GO:0004357">
    <property type="term" value="F:glutamate-cysteine ligase activity"/>
    <property type="evidence" value="ECO:0007669"/>
    <property type="project" value="UniProtKB-UniRule"/>
</dbReference>
<dbReference type="EC" id="6.3.2.3" evidence="13"/>
<comment type="catalytic activity">
    <reaction evidence="13">
        <text>gamma-L-glutamyl-L-cysteine + glycine + ATP = glutathione + ADP + phosphate + H(+)</text>
        <dbReference type="Rhea" id="RHEA:13557"/>
        <dbReference type="ChEBI" id="CHEBI:15378"/>
        <dbReference type="ChEBI" id="CHEBI:30616"/>
        <dbReference type="ChEBI" id="CHEBI:43474"/>
        <dbReference type="ChEBI" id="CHEBI:57305"/>
        <dbReference type="ChEBI" id="CHEBI:57925"/>
        <dbReference type="ChEBI" id="CHEBI:58173"/>
        <dbReference type="ChEBI" id="CHEBI:456216"/>
        <dbReference type="EC" id="6.3.2.3"/>
    </reaction>
</comment>
<dbReference type="PANTHER" id="PTHR38761:SF1">
    <property type="entry name" value="GLUTAMATE--CYSTEINE LIGASE"/>
    <property type="match status" value="1"/>
</dbReference>
<evidence type="ECO:0000256" key="2">
    <source>
        <dbReference type="ARBA" id="ARBA00001946"/>
    </source>
</evidence>
<comment type="cofactor">
    <cofactor evidence="2">
        <name>Mg(2+)</name>
        <dbReference type="ChEBI" id="CHEBI:18420"/>
    </cofactor>
</comment>
<gene>
    <name evidence="13" type="primary">gshAB</name>
    <name evidence="13" type="synonym">gshF</name>
    <name evidence="15" type="ORF">FD16_GL001960</name>
</gene>
<dbReference type="Proteomes" id="UP000051820">
    <property type="component" value="Unassembled WGS sequence"/>
</dbReference>
<dbReference type="HAMAP" id="MF_00782">
    <property type="entry name" value="Glut_biosynth"/>
    <property type="match status" value="1"/>
</dbReference>
<dbReference type="GO" id="GO:0046872">
    <property type="term" value="F:metal ion binding"/>
    <property type="evidence" value="ECO:0007669"/>
    <property type="project" value="UniProtKB-KW"/>
</dbReference>
<keyword evidence="9" id="KW-0460">Magnesium</keyword>
<dbReference type="NCBIfam" id="TIGR01435">
    <property type="entry name" value="glu_cys_lig_rel"/>
    <property type="match status" value="1"/>
</dbReference>
<comment type="catalytic activity">
    <reaction evidence="12 13">
        <text>L-cysteine + L-glutamate + ATP = gamma-L-glutamyl-L-cysteine + ADP + phosphate + H(+)</text>
        <dbReference type="Rhea" id="RHEA:13285"/>
        <dbReference type="ChEBI" id="CHEBI:15378"/>
        <dbReference type="ChEBI" id="CHEBI:29985"/>
        <dbReference type="ChEBI" id="CHEBI:30616"/>
        <dbReference type="ChEBI" id="CHEBI:35235"/>
        <dbReference type="ChEBI" id="CHEBI:43474"/>
        <dbReference type="ChEBI" id="CHEBI:58173"/>
        <dbReference type="ChEBI" id="CHEBI:456216"/>
        <dbReference type="EC" id="6.3.2.2"/>
    </reaction>
</comment>
<evidence type="ECO:0000256" key="5">
    <source>
        <dbReference type="ARBA" id="ARBA00022684"/>
    </source>
</evidence>
<comment type="caution">
    <text evidence="15">The sequence shown here is derived from an EMBL/GenBank/DDBJ whole genome shotgun (WGS) entry which is preliminary data.</text>
</comment>
<dbReference type="PANTHER" id="PTHR38761">
    <property type="entry name" value="GLUTAMATE--CYSTEINE LIGASE"/>
    <property type="match status" value="1"/>
</dbReference>
<evidence type="ECO:0000256" key="12">
    <source>
        <dbReference type="ARBA" id="ARBA00048819"/>
    </source>
</evidence>
<dbReference type="Pfam" id="PF18419">
    <property type="entry name" value="ATP-grasp_6"/>
    <property type="match status" value="1"/>
</dbReference>
<evidence type="ECO:0000256" key="3">
    <source>
        <dbReference type="ARBA" id="ARBA00005006"/>
    </source>
</evidence>
<evidence type="ECO:0000256" key="13">
    <source>
        <dbReference type="HAMAP-Rule" id="MF_00782"/>
    </source>
</evidence>
<evidence type="ECO:0000313" key="16">
    <source>
        <dbReference type="Proteomes" id="UP000051820"/>
    </source>
</evidence>
<proteinExistence type="inferred from homology"/>
<dbReference type="SMART" id="SM01209">
    <property type="entry name" value="GARS_A"/>
    <property type="match status" value="1"/>
</dbReference>
<evidence type="ECO:0000256" key="7">
    <source>
        <dbReference type="ARBA" id="ARBA00022741"/>
    </source>
</evidence>
<reference evidence="15 16" key="1">
    <citation type="journal article" date="2015" name="Genome Announc.">
        <title>Expanding the biotechnology potential of lactobacilli through comparative genomics of 213 strains and associated genera.</title>
        <authorList>
            <person name="Sun Z."/>
            <person name="Harris H.M."/>
            <person name="McCann A."/>
            <person name="Guo C."/>
            <person name="Argimon S."/>
            <person name="Zhang W."/>
            <person name="Yang X."/>
            <person name="Jeffery I.B."/>
            <person name="Cooney J.C."/>
            <person name="Kagawa T.F."/>
            <person name="Liu W."/>
            <person name="Song Y."/>
            <person name="Salvetti E."/>
            <person name="Wrobel A."/>
            <person name="Rasinkangas P."/>
            <person name="Parkhill J."/>
            <person name="Rea M.C."/>
            <person name="O'Sullivan O."/>
            <person name="Ritari J."/>
            <person name="Douillard F.P."/>
            <person name="Paul Ross R."/>
            <person name="Yang R."/>
            <person name="Briner A.E."/>
            <person name="Felis G.E."/>
            <person name="de Vos W.M."/>
            <person name="Barrangou R."/>
            <person name="Klaenhammer T.R."/>
            <person name="Caufield P.W."/>
            <person name="Cui Y."/>
            <person name="Zhang H."/>
            <person name="O'Toole P.W."/>
        </authorList>
    </citation>
    <scope>NUCLEOTIDE SEQUENCE [LARGE SCALE GENOMIC DNA]</scope>
    <source>
        <strain evidence="15 16">DSM 5007</strain>
    </source>
</reference>
<evidence type="ECO:0000256" key="1">
    <source>
        <dbReference type="ARBA" id="ARBA00001936"/>
    </source>
</evidence>
<comment type="pathway">
    <text evidence="13">Sulfur metabolism; glutathione biosynthesis; glutathione from L-cysteine and L-glutamate: step 2/2.</text>
</comment>
<dbReference type="AlphaFoldDB" id="A0A0R1W4S2"/>
<dbReference type="InterPro" id="IPR007370">
    <property type="entry name" value="Glu_cys_ligase"/>
</dbReference>
<comment type="subunit">
    <text evidence="13">Monomer.</text>
</comment>
<dbReference type="GO" id="GO:0004363">
    <property type="term" value="F:glutathione synthase activity"/>
    <property type="evidence" value="ECO:0007669"/>
    <property type="project" value="UniProtKB-UniRule"/>
</dbReference>
<keyword evidence="8 13" id="KW-0067">ATP-binding</keyword>
<dbReference type="NCBIfam" id="NF002688">
    <property type="entry name" value="PRK02471.1"/>
    <property type="match status" value="1"/>
</dbReference>
<dbReference type="Pfam" id="PF04262">
    <property type="entry name" value="Glu_cys_ligase"/>
    <property type="match status" value="1"/>
</dbReference>
<keyword evidence="7 13" id="KW-0547">Nucleotide-binding</keyword>
<comment type="function">
    <text evidence="13">Synthesizes glutathione from L-glutamate and L-cysteine via gamma-L-glutamyl-L-cysteine.</text>
</comment>
<dbReference type="SUPFAM" id="SSF55931">
    <property type="entry name" value="Glutamine synthetase/guanido kinase"/>
    <property type="match status" value="1"/>
</dbReference>
<feature type="domain" description="ATP-grasp" evidence="14">
    <location>
        <begin position="507"/>
        <end position="763"/>
    </location>
</feature>
<dbReference type="PROSITE" id="PS50975">
    <property type="entry name" value="ATP_GRASP"/>
    <property type="match status" value="1"/>
</dbReference>
<keyword evidence="6" id="KW-0479">Metal-binding</keyword>
<dbReference type="UniPathway" id="UPA00142">
    <property type="reaction ID" value="UER00209"/>
</dbReference>
<dbReference type="SUPFAM" id="SSF56059">
    <property type="entry name" value="Glutathione synthetase ATP-binding domain-like"/>
    <property type="match status" value="1"/>
</dbReference>
<dbReference type="EMBL" id="AZGF01000005">
    <property type="protein sequence ID" value="KRM12782.1"/>
    <property type="molecule type" value="Genomic_DNA"/>
</dbReference>
<evidence type="ECO:0000256" key="9">
    <source>
        <dbReference type="ARBA" id="ARBA00022842"/>
    </source>
</evidence>
<protein>
    <recommendedName>
        <fullName evidence="13">Glutathione biosynthesis bifunctional protein GshAB</fullName>
    </recommendedName>
    <alternativeName>
        <fullName evidence="13">Gamma-GCS-GS</fullName>
        <shortName evidence="13">GCS-GS</shortName>
    </alternativeName>
    <domain>
        <recommendedName>
            <fullName evidence="13">Glutamate--cysteine ligase</fullName>
            <ecNumber evidence="13">6.3.2.2</ecNumber>
        </recommendedName>
        <alternativeName>
            <fullName evidence="13">Gamma-ECS</fullName>
            <shortName evidence="13">GCS</shortName>
        </alternativeName>
        <alternativeName>
            <fullName evidence="13">Gamma-glutamylcysteine synthetase</fullName>
        </alternativeName>
    </domain>
    <domain>
        <recommendedName>
            <fullName evidence="13">Glutathione synthetase</fullName>
            <ecNumber evidence="13">6.3.2.3</ecNumber>
        </recommendedName>
        <alternativeName>
            <fullName evidence="13">GSH synthetase</fullName>
            <shortName evidence="13">GS</shortName>
            <shortName evidence="13">GSH-S</shortName>
            <shortName evidence="13">GSHase</shortName>
        </alternativeName>
        <alternativeName>
            <fullName evidence="13">Glutathione synthase</fullName>
        </alternativeName>
    </domain>
</protein>
<dbReference type="Gene3D" id="3.30.590.20">
    <property type="match status" value="1"/>
</dbReference>
<dbReference type="STRING" id="1423807.FD16_GL001960"/>
<dbReference type="eggNOG" id="COG1181">
    <property type="taxonomic scope" value="Bacteria"/>
</dbReference>
<comment type="cofactor">
    <cofactor evidence="1">
        <name>Mn(2+)</name>
        <dbReference type="ChEBI" id="CHEBI:29035"/>
    </cofactor>
</comment>
<evidence type="ECO:0000259" key="14">
    <source>
        <dbReference type="PROSITE" id="PS50975"/>
    </source>
</evidence>
<dbReference type="InterPro" id="IPR006334">
    <property type="entry name" value="Glut_cys_ligase"/>
</dbReference>
<evidence type="ECO:0000256" key="11">
    <source>
        <dbReference type="ARBA" id="ARBA00023268"/>
    </source>
</evidence>
<comment type="pathway">
    <text evidence="3 13">Sulfur metabolism; glutathione biosynthesis; glutathione from L-cysteine and L-glutamate: step 1/2.</text>
</comment>